<proteinExistence type="predicted"/>
<evidence type="ECO:0000313" key="2">
    <source>
        <dbReference type="EMBL" id="KAL3309275.1"/>
    </source>
</evidence>
<feature type="compositionally biased region" description="Polar residues" evidence="1">
    <location>
        <begin position="123"/>
        <end position="133"/>
    </location>
</feature>
<evidence type="ECO:0000313" key="3">
    <source>
        <dbReference type="Proteomes" id="UP001626550"/>
    </source>
</evidence>
<organism evidence="2 3">
    <name type="scientific">Cichlidogyrus casuarinus</name>
    <dbReference type="NCBI Taxonomy" id="1844966"/>
    <lineage>
        <taxon>Eukaryota</taxon>
        <taxon>Metazoa</taxon>
        <taxon>Spiralia</taxon>
        <taxon>Lophotrochozoa</taxon>
        <taxon>Platyhelminthes</taxon>
        <taxon>Monogenea</taxon>
        <taxon>Monopisthocotylea</taxon>
        <taxon>Dactylogyridea</taxon>
        <taxon>Ancyrocephalidae</taxon>
        <taxon>Cichlidogyrus</taxon>
    </lineage>
</organism>
<dbReference type="EMBL" id="JBJKFK010004101">
    <property type="protein sequence ID" value="KAL3309275.1"/>
    <property type="molecule type" value="Genomic_DNA"/>
</dbReference>
<name>A0ABD2PP49_9PLAT</name>
<dbReference type="AlphaFoldDB" id="A0ABD2PP49"/>
<feature type="compositionally biased region" description="Low complexity" evidence="1">
    <location>
        <begin position="218"/>
        <end position="233"/>
    </location>
</feature>
<protein>
    <submittedName>
        <fullName evidence="2">Uncharacterized protein</fullName>
    </submittedName>
</protein>
<feature type="compositionally biased region" description="Polar residues" evidence="1">
    <location>
        <begin position="204"/>
        <end position="215"/>
    </location>
</feature>
<feature type="region of interest" description="Disordered" evidence="1">
    <location>
        <begin position="123"/>
        <end position="179"/>
    </location>
</feature>
<sequence length="233" mass="23400">MSDNYDEHSFLLFSYEARSPHYPSMSGLSSSLSASVDSPDSHSYSPTSVFLTGASGRGSSWGLGSETPGGLSSTLDSGSPSLSGRRSNPSFYPQSAASPSSTYLASPLGARYSPHLSYGGSSMGTYSPQMTTTPSSPGGPGASSSGLGAGSLSPHSYSATPNFGGPGSQSGASSSLSFGLSGTGFGSGSSYGAPAYTPSTLQSQSSRYMMSNQLGAMSPSSSSIDYSPTPTPR</sequence>
<feature type="region of interest" description="Disordered" evidence="1">
    <location>
        <begin position="204"/>
        <end position="233"/>
    </location>
</feature>
<feature type="compositionally biased region" description="Polar residues" evidence="1">
    <location>
        <begin position="85"/>
        <end position="100"/>
    </location>
</feature>
<keyword evidence="3" id="KW-1185">Reference proteome</keyword>
<feature type="compositionally biased region" description="Low complexity" evidence="1">
    <location>
        <begin position="169"/>
        <end position="179"/>
    </location>
</feature>
<feature type="compositionally biased region" description="Low complexity" evidence="1">
    <location>
        <begin position="68"/>
        <end position="84"/>
    </location>
</feature>
<feature type="compositionally biased region" description="Low complexity" evidence="1">
    <location>
        <begin position="21"/>
        <end position="46"/>
    </location>
</feature>
<gene>
    <name evidence="2" type="ORF">Ciccas_012180</name>
</gene>
<evidence type="ECO:0000256" key="1">
    <source>
        <dbReference type="SAM" id="MobiDB-lite"/>
    </source>
</evidence>
<dbReference type="Proteomes" id="UP001626550">
    <property type="component" value="Unassembled WGS sequence"/>
</dbReference>
<feature type="region of interest" description="Disordered" evidence="1">
    <location>
        <begin position="21"/>
        <end position="100"/>
    </location>
</feature>
<accession>A0ABD2PP49</accession>
<reference evidence="2 3" key="1">
    <citation type="submission" date="2024-11" db="EMBL/GenBank/DDBJ databases">
        <title>Adaptive evolution of stress response genes in parasites aligns with host niche diversity.</title>
        <authorList>
            <person name="Hahn C."/>
            <person name="Resl P."/>
        </authorList>
    </citation>
    <scope>NUCLEOTIDE SEQUENCE [LARGE SCALE GENOMIC DNA]</scope>
    <source>
        <strain evidence="2">EGGRZ-B1_66</strain>
        <tissue evidence="2">Body</tissue>
    </source>
</reference>
<comment type="caution">
    <text evidence="2">The sequence shown here is derived from an EMBL/GenBank/DDBJ whole genome shotgun (WGS) entry which is preliminary data.</text>
</comment>
<feature type="compositionally biased region" description="Low complexity" evidence="1">
    <location>
        <begin position="142"/>
        <end position="154"/>
    </location>
</feature>